<dbReference type="InterPro" id="IPR015943">
    <property type="entry name" value="WD40/YVTN_repeat-like_dom_sf"/>
</dbReference>
<evidence type="ECO:0000256" key="3">
    <source>
        <dbReference type="ARBA" id="ARBA00022737"/>
    </source>
</evidence>
<dbReference type="AlphaFoldDB" id="M1V630"/>
<dbReference type="eggNOG" id="KOG0319">
    <property type="taxonomic scope" value="Eukaryota"/>
</dbReference>
<dbReference type="CDD" id="cd00200">
    <property type="entry name" value="WD40"/>
    <property type="match status" value="1"/>
</dbReference>
<accession>M1V630</accession>
<sequence>MDRSELHASSCAWEITYALSSLHTGGKVVPWPIERHSQEGTTATPEQQRHSRVPEFHSWVGLLTQKANRALGCILTADPCDESDVDRTASAEEGAGEAPPCCASLLPVVALRTLPRTRDQLHDTTRAAGYIDDAFEDDDDDDLDDEALTAMACSPDGDQAVLATRSGYAYLFRELCRYHDLAETHVAARKTPGTRSEPPRIEEPFWTWLPFGTDTQVVVACEFDATGQYLAVASAVGEVRLYYLPTRTVVQRFRCTKGHGMVTCLRLLRGHEATDTSIGTRLTAMPTDSEKEQRNTEAVHGAGAPDEHAVTAADVSATASLPAVPGSMTVDRSQVDVAGDHPQALLSSSRSPFKGKKSTTAASEQVRQRETCVPPSLPRPSLLLGCEDGTIWALPGSPGARPRSVHEHTSAVLHLQVLGGDQHVHPSHRRVISAGLDTYLLEWDERFGRPHGAVPVGEAITALLPIHRGVHLGGWLIATMSGVVYLLPFSGADTPDAHARHQQVANRTARLVPLLRMESGSVQLIDSSPQTQPGTTFPSKSSDETSSTDTVTVLGFMPWPRSHETSGGLAQPAGIERVLITTSDQCLHLIELSVHHDRHGNRVCRAHVVASVMTNLDEVYSLAPLRLRSAGSRAPALAFATNAHAIAVARIIGVDRVETLCFQRMLRGHCDAVLGLCVPPALPPTSKVGPLAYAPDATLVSVSKDTTVRLWDVDRGVCCGVGRGHTAALSAVTCGWILTRHRWSLWIASAGDDGALKLWTPPGLPSVADHDNDHALATQGMRRDAPLECWCTVAHAHDGEIHCLATAPNAPYLASGSQDKSVKLWRISSDPDGNVQVTAWRMLSGHRRSVWAVCFGHNEPVLASASADRTIRVWSIADGQCLRQLEAGGAAFSSRAPNLGSFLCCSFLAGDSRIVAGSAEGALYQWHWRSGQLLGEIYRCRSMEVPQRSSSSSSIRSRTHESAHQDRLWSLLVIEHDLRDTHLESASTDSNNCSRCSLLVTGGADGRIRCWRDVSAEERARQLVEQEARLQMDQELQRALAMGNFTEALRGAIQLEQPLRAFLILEKMGSGAFAQSPLQHIAAVETVVRALHEPSEVGRLLEYAREWCAQRRTAFTGHLLLRAVFRVHYPPYRLRSLLQAAGYRAEAIDNLKHALIAYAERQARDLLRIQDALQLLPYAEARSGLPERFTGDGTGEASAVPERELARVPDPYGCAT</sequence>
<comment type="subcellular location">
    <subcellularLocation>
        <location evidence="1">Nucleus</location>
        <location evidence="1">Nucleolus</location>
    </subcellularLocation>
</comment>
<dbReference type="KEGG" id="cme:CYME_CMP042C"/>
<dbReference type="STRING" id="280699.M1V630"/>
<dbReference type="GO" id="GO:0000480">
    <property type="term" value="P:endonucleolytic cleavage in 5'-ETS of tricistronic rRNA transcript (SSU-rRNA, 5.8S rRNA, LSU-rRNA)"/>
    <property type="evidence" value="ECO:0007669"/>
    <property type="project" value="TreeGrafter"/>
</dbReference>
<dbReference type="GO" id="GO:0030686">
    <property type="term" value="C:90S preribosome"/>
    <property type="evidence" value="ECO:0007669"/>
    <property type="project" value="TreeGrafter"/>
</dbReference>
<dbReference type="SMART" id="SM00320">
    <property type="entry name" value="WD40"/>
    <property type="match status" value="8"/>
</dbReference>
<name>M1V630_CYAM1</name>
<dbReference type="InterPro" id="IPR020472">
    <property type="entry name" value="WD40_PAC1"/>
</dbReference>
<dbReference type="PROSITE" id="PS50082">
    <property type="entry name" value="WD_REPEATS_2"/>
    <property type="match status" value="3"/>
</dbReference>
<evidence type="ECO:0000256" key="2">
    <source>
        <dbReference type="ARBA" id="ARBA00022574"/>
    </source>
</evidence>
<dbReference type="Proteomes" id="UP000007014">
    <property type="component" value="Chromosome 16"/>
</dbReference>
<dbReference type="SUPFAM" id="SSF50978">
    <property type="entry name" value="WD40 repeat-like"/>
    <property type="match status" value="2"/>
</dbReference>
<feature type="repeat" description="WD" evidence="5">
    <location>
        <begin position="691"/>
        <end position="716"/>
    </location>
</feature>
<evidence type="ECO:0000256" key="5">
    <source>
        <dbReference type="PROSITE-ProRule" id="PRU00221"/>
    </source>
</evidence>
<dbReference type="PANTHER" id="PTHR19854:SF15">
    <property type="entry name" value="TRANSDUCIN BETA-LIKE PROTEIN 3"/>
    <property type="match status" value="1"/>
</dbReference>
<dbReference type="GO" id="GO:0000472">
    <property type="term" value="P:endonucleolytic cleavage to generate mature 5'-end of SSU-rRNA from (SSU-rRNA, 5.8S rRNA, LSU-rRNA)"/>
    <property type="evidence" value="ECO:0007669"/>
    <property type="project" value="TreeGrafter"/>
</dbReference>
<dbReference type="Pfam" id="PF08625">
    <property type="entry name" value="Utp13"/>
    <property type="match status" value="1"/>
</dbReference>
<dbReference type="GO" id="GO:0032040">
    <property type="term" value="C:small-subunit processome"/>
    <property type="evidence" value="ECO:0007669"/>
    <property type="project" value="InterPro"/>
</dbReference>
<dbReference type="PROSITE" id="PS00678">
    <property type="entry name" value="WD_REPEATS_1"/>
    <property type="match status" value="1"/>
</dbReference>
<dbReference type="PRINTS" id="PR00320">
    <property type="entry name" value="GPROTEINBRPT"/>
</dbReference>
<feature type="region of interest" description="Disordered" evidence="6">
    <location>
        <begin position="286"/>
        <end position="305"/>
    </location>
</feature>
<dbReference type="InterPro" id="IPR019775">
    <property type="entry name" value="WD40_repeat_CS"/>
</dbReference>
<evidence type="ECO:0000259" key="7">
    <source>
        <dbReference type="Pfam" id="PF08625"/>
    </source>
</evidence>
<feature type="compositionally biased region" description="Basic and acidic residues" evidence="6">
    <location>
        <begin position="288"/>
        <end position="297"/>
    </location>
</feature>
<dbReference type="GO" id="GO:0034511">
    <property type="term" value="F:U3 snoRNA binding"/>
    <property type="evidence" value="ECO:0007669"/>
    <property type="project" value="TreeGrafter"/>
</dbReference>
<dbReference type="HOGENOM" id="CLU_269209_0_0_1"/>
<feature type="region of interest" description="Disordered" evidence="6">
    <location>
        <begin position="344"/>
        <end position="374"/>
    </location>
</feature>
<evidence type="ECO:0000256" key="4">
    <source>
        <dbReference type="ARBA" id="ARBA00023242"/>
    </source>
</evidence>
<feature type="domain" description="U3 small nucleolar RNA-associated protein 13 C-terminal" evidence="7">
    <location>
        <begin position="1033"/>
        <end position="1179"/>
    </location>
</feature>
<reference evidence="8 9" key="2">
    <citation type="journal article" date="2007" name="BMC Biol.">
        <title>A 100%-complete sequence reveals unusually simple genomic features in the hot-spring red alga Cyanidioschyzon merolae.</title>
        <authorList>
            <person name="Nozaki H."/>
            <person name="Takano H."/>
            <person name="Misumi O."/>
            <person name="Terasawa K."/>
            <person name="Matsuzaki M."/>
            <person name="Maruyama S."/>
            <person name="Nishida K."/>
            <person name="Yagisawa F."/>
            <person name="Yoshida Y."/>
            <person name="Fujiwara T."/>
            <person name="Takio S."/>
            <person name="Tamura K."/>
            <person name="Chung S.J."/>
            <person name="Nakamura S."/>
            <person name="Kuroiwa H."/>
            <person name="Tanaka K."/>
            <person name="Sato N."/>
            <person name="Kuroiwa T."/>
        </authorList>
    </citation>
    <scope>NUCLEOTIDE SEQUENCE [LARGE SCALE GENOMIC DNA]</scope>
    <source>
        <strain evidence="8 9">10D</strain>
    </source>
</reference>
<feature type="repeat" description="WD" evidence="5">
    <location>
        <begin position="843"/>
        <end position="884"/>
    </location>
</feature>
<evidence type="ECO:0000313" key="8">
    <source>
        <dbReference type="EMBL" id="BAM81705.1"/>
    </source>
</evidence>
<feature type="region of interest" description="Disordered" evidence="6">
    <location>
        <begin position="522"/>
        <end position="547"/>
    </location>
</feature>
<dbReference type="Pfam" id="PF00400">
    <property type="entry name" value="WD40"/>
    <property type="match status" value="3"/>
</dbReference>
<dbReference type="EMBL" id="AP006498">
    <property type="protein sequence ID" value="BAM81705.1"/>
    <property type="molecule type" value="Genomic_DNA"/>
</dbReference>
<dbReference type="PANTHER" id="PTHR19854">
    <property type="entry name" value="TRANSDUCIN BETA-LIKE 3"/>
    <property type="match status" value="1"/>
</dbReference>
<dbReference type="OrthoDB" id="5414888at2759"/>
<dbReference type="GeneID" id="16995930"/>
<dbReference type="InterPro" id="IPR001680">
    <property type="entry name" value="WD40_rpt"/>
</dbReference>
<organism evidence="8 9">
    <name type="scientific">Cyanidioschyzon merolae (strain NIES-3377 / 10D)</name>
    <name type="common">Unicellular red alga</name>
    <dbReference type="NCBI Taxonomy" id="280699"/>
    <lineage>
        <taxon>Eukaryota</taxon>
        <taxon>Rhodophyta</taxon>
        <taxon>Bangiophyceae</taxon>
        <taxon>Cyanidiales</taxon>
        <taxon>Cyanidiaceae</taxon>
        <taxon>Cyanidioschyzon</taxon>
    </lineage>
</organism>
<evidence type="ECO:0000313" key="9">
    <source>
        <dbReference type="Proteomes" id="UP000007014"/>
    </source>
</evidence>
<feature type="repeat" description="WD" evidence="5">
    <location>
        <begin position="794"/>
        <end position="829"/>
    </location>
</feature>
<dbReference type="PROSITE" id="PS50294">
    <property type="entry name" value="WD_REPEATS_REGION"/>
    <property type="match status" value="2"/>
</dbReference>
<keyword evidence="3" id="KW-0677">Repeat</keyword>
<dbReference type="RefSeq" id="XP_005537741.1">
    <property type="nucleotide sequence ID" value="XM_005537684.1"/>
</dbReference>
<evidence type="ECO:0000256" key="1">
    <source>
        <dbReference type="ARBA" id="ARBA00004604"/>
    </source>
</evidence>
<protein>
    <submittedName>
        <fullName evidence="8">Similar to U3 snoRNP component Utp13p</fullName>
    </submittedName>
</protein>
<dbReference type="Gramene" id="CMP042CT">
    <property type="protein sequence ID" value="CMP042CT"/>
    <property type="gene ID" value="CMP042C"/>
</dbReference>
<feature type="compositionally biased region" description="Polar residues" evidence="6">
    <location>
        <begin position="522"/>
        <end position="540"/>
    </location>
</feature>
<dbReference type="Gene3D" id="2.130.10.10">
    <property type="entry name" value="YVTN repeat-like/Quinoprotein amine dehydrogenase"/>
    <property type="match status" value="3"/>
</dbReference>
<proteinExistence type="predicted"/>
<dbReference type="InterPro" id="IPR013934">
    <property type="entry name" value="Utp13_C"/>
</dbReference>
<keyword evidence="4" id="KW-0539">Nucleus</keyword>
<reference evidence="8 9" key="1">
    <citation type="journal article" date="2004" name="Nature">
        <title>Genome sequence of the ultrasmall unicellular red alga Cyanidioschyzon merolae 10D.</title>
        <authorList>
            <person name="Matsuzaki M."/>
            <person name="Misumi O."/>
            <person name="Shin-i T."/>
            <person name="Maruyama S."/>
            <person name="Takahara M."/>
            <person name="Miyagishima S."/>
            <person name="Mori T."/>
            <person name="Nishida K."/>
            <person name="Yagisawa F."/>
            <person name="Nishida K."/>
            <person name="Yoshida Y."/>
            <person name="Nishimura Y."/>
            <person name="Nakao S."/>
            <person name="Kobayashi T."/>
            <person name="Momoyama Y."/>
            <person name="Higashiyama T."/>
            <person name="Minoda A."/>
            <person name="Sano M."/>
            <person name="Nomoto H."/>
            <person name="Oishi K."/>
            <person name="Hayashi H."/>
            <person name="Ohta F."/>
            <person name="Nishizaka S."/>
            <person name="Haga S."/>
            <person name="Miura S."/>
            <person name="Morishita T."/>
            <person name="Kabeya Y."/>
            <person name="Terasawa K."/>
            <person name="Suzuki Y."/>
            <person name="Ishii Y."/>
            <person name="Asakawa S."/>
            <person name="Takano H."/>
            <person name="Ohta N."/>
            <person name="Kuroiwa H."/>
            <person name="Tanaka K."/>
            <person name="Shimizu N."/>
            <person name="Sugano S."/>
            <person name="Sato N."/>
            <person name="Nozaki H."/>
            <person name="Ogasawara N."/>
            <person name="Kohara Y."/>
            <person name="Kuroiwa T."/>
        </authorList>
    </citation>
    <scope>NUCLEOTIDE SEQUENCE [LARGE SCALE GENOMIC DNA]</scope>
    <source>
        <strain evidence="8 9">10D</strain>
    </source>
</reference>
<evidence type="ECO:0000256" key="6">
    <source>
        <dbReference type="SAM" id="MobiDB-lite"/>
    </source>
</evidence>
<gene>
    <name evidence="8" type="ORF">CYME_CMP042C</name>
</gene>
<keyword evidence="9" id="KW-1185">Reference proteome</keyword>
<dbReference type="InterPro" id="IPR036322">
    <property type="entry name" value="WD40_repeat_dom_sf"/>
</dbReference>
<keyword evidence="2 5" id="KW-0853">WD repeat</keyword>